<dbReference type="OrthoDB" id="6366928at2759"/>
<protein>
    <submittedName>
        <fullName evidence="5">Jg24888 protein</fullName>
    </submittedName>
</protein>
<evidence type="ECO:0000313" key="6">
    <source>
        <dbReference type="Proteomes" id="UP000838756"/>
    </source>
</evidence>
<dbReference type="Pfam" id="PF12796">
    <property type="entry name" value="Ank_2"/>
    <property type="match status" value="4"/>
</dbReference>
<dbReference type="PANTHER" id="PTHR24173">
    <property type="entry name" value="ANKYRIN REPEAT CONTAINING"/>
    <property type="match status" value="1"/>
</dbReference>
<evidence type="ECO:0000313" key="5">
    <source>
        <dbReference type="EMBL" id="CAH2209393.1"/>
    </source>
</evidence>
<dbReference type="SMART" id="SM00248">
    <property type="entry name" value="ANK"/>
    <property type="match status" value="15"/>
</dbReference>
<keyword evidence="6" id="KW-1185">Reference proteome</keyword>
<keyword evidence="1" id="KW-0677">Repeat</keyword>
<feature type="repeat" description="ANK" evidence="3">
    <location>
        <begin position="204"/>
        <end position="236"/>
    </location>
</feature>
<dbReference type="EMBL" id="CAKXAJ010005785">
    <property type="protein sequence ID" value="CAH2209393.1"/>
    <property type="molecule type" value="Genomic_DNA"/>
</dbReference>
<evidence type="ECO:0000256" key="4">
    <source>
        <dbReference type="SAM" id="MobiDB-lite"/>
    </source>
</evidence>
<dbReference type="Pfam" id="PF00023">
    <property type="entry name" value="Ank"/>
    <property type="match status" value="1"/>
</dbReference>
<dbReference type="PROSITE" id="PS50297">
    <property type="entry name" value="ANK_REP_REGION"/>
    <property type="match status" value="3"/>
</dbReference>
<evidence type="ECO:0000256" key="3">
    <source>
        <dbReference type="PROSITE-ProRule" id="PRU00023"/>
    </source>
</evidence>
<dbReference type="Gene3D" id="1.25.40.20">
    <property type="entry name" value="Ankyrin repeat-containing domain"/>
    <property type="match status" value="4"/>
</dbReference>
<evidence type="ECO:0000256" key="2">
    <source>
        <dbReference type="ARBA" id="ARBA00023043"/>
    </source>
</evidence>
<evidence type="ECO:0000256" key="1">
    <source>
        <dbReference type="ARBA" id="ARBA00022737"/>
    </source>
</evidence>
<dbReference type="InterPro" id="IPR036770">
    <property type="entry name" value="Ankyrin_rpt-contain_sf"/>
</dbReference>
<dbReference type="InterPro" id="IPR002110">
    <property type="entry name" value="Ankyrin_rpt"/>
</dbReference>
<dbReference type="PANTHER" id="PTHR24173:SF74">
    <property type="entry name" value="ANKYRIN REPEAT DOMAIN-CONTAINING PROTEIN 16"/>
    <property type="match status" value="1"/>
</dbReference>
<feature type="repeat" description="ANK" evidence="3">
    <location>
        <begin position="276"/>
        <end position="299"/>
    </location>
</feature>
<dbReference type="SUPFAM" id="SSF48403">
    <property type="entry name" value="Ankyrin repeat"/>
    <property type="match status" value="2"/>
</dbReference>
<sequence>MFKNKFDTVISVFKAKSSTSAKTLSSGLFVAGNVVMARAISEIDLSSLQGNSEDKVNKQDLIIIYDYINKVTQEENYNICTNNLDCIKSRILAENISDSLAEKFRQDGWNIISNDGSSLLTVAIERIRKEQKKNRNYDIHVEIAVSLILSMGRELIIKLENFADSNDKTLLHYLAESGKEDILCFVIENSNFDIKEAVRNKDRDGKTPLHYAAKSGNKECLKILIENEADFSCTTNNKTELHYAARSGSPNLLEYLKEILTAKGIFDREKIKTDKYGNNALHYAVQSGNAECIKFFIDNQVQFLKNKYNENPFHKIVGNSETQENAINFLIEHLKFLGRRKSEINQENVDGNTPLHIAAKHGNNQLMKLFTQSGAKIVQNKQGNTPLHIAIINGNSYCIDLFYENIGNSILQSKGDYGRDLVHLAAMYGKYDCLTSLLKKFPDYDLSTETHKGNMALHLALSSNTETELRKKCVSLLIDRSMQVNKSNNEGNTPLHFAAQLDLSFLSMIEKKLEEKKFDVYQEVLRENSNGDTVFHMAARVGNKSCLEHLFKKERVGEILSKKNKDGQTLLHLSILSGRVECVKYLVKKSPKGIFLEQNTQKKLLFAAILSGNKECLEFVSKELVGKKVAASIKVLYDENDNTPLHMAALANDIEFSQYVIESIAKSTIRNTVPLFNTNSQGLIPLHLAAMSLNAELIEYFMKDNHYPYNKKMLNVVSKSGRTALHYLVMSDNDFEKTINEDFKQGQFLKKLVLEKRKQNEHLREKAIKALFYLTISTGEKTLNEKINFDIKDNAKKTALDYAFKHGDTNILRLFLDFFYEIRENKKRKYDKLNMEDQERSKKLLDYYNLAMSISSVIISVCIKYNNAESEKEEIPTWISIAFSSISFLLILYNLVIGLQKEPVKRKIENYTEKMNRIEEATGKLAKTKVGDHDLEEYNSILELLIKNAEDISRLENELYKFTHETRLESKDKLNISPQKMSRGGSALLCSNKSLEGKKSSPVLNDLTAKLSLCSRRNSRVQNTMDKLDNPSCVITINENSEIKPKAPKNKFKNVATKLKIGNIFSKKKEDLIASSSLSEGANHENITKMNEENCGLIKRFGDTNGYSIFSTPFNPSSSTSREECGNNHSAARHVSYGSANNPVSDKEVSKSPSLILSNFEEGITVDCFKFERYRPRVYSSPSCVRKRAITARSLEYVILPDHIERGK</sequence>
<gene>
    <name evidence="5" type="primary">jg24888</name>
    <name evidence="5" type="ORF">PAEG_LOCUS1792</name>
</gene>
<dbReference type="Proteomes" id="UP000838756">
    <property type="component" value="Unassembled WGS sequence"/>
</dbReference>
<comment type="caution">
    <text evidence="5">The sequence shown here is derived from an EMBL/GenBank/DDBJ whole genome shotgun (WGS) entry which is preliminary data.</text>
</comment>
<dbReference type="AlphaFoldDB" id="A0A8S4QL67"/>
<feature type="repeat" description="ANK" evidence="3">
    <location>
        <begin position="350"/>
        <end position="382"/>
    </location>
</feature>
<keyword evidence="2 3" id="KW-0040">ANK repeat</keyword>
<accession>A0A8S4QL67</accession>
<dbReference type="PROSITE" id="PS50088">
    <property type="entry name" value="ANK_REPEAT"/>
    <property type="match status" value="4"/>
</dbReference>
<feature type="repeat" description="ANK" evidence="3">
    <location>
        <begin position="640"/>
        <end position="672"/>
    </location>
</feature>
<name>A0A8S4QL67_9NEOP</name>
<proteinExistence type="predicted"/>
<reference evidence="5" key="1">
    <citation type="submission" date="2022-03" db="EMBL/GenBank/DDBJ databases">
        <authorList>
            <person name="Lindestad O."/>
        </authorList>
    </citation>
    <scope>NUCLEOTIDE SEQUENCE</scope>
</reference>
<feature type="region of interest" description="Disordered" evidence="4">
    <location>
        <begin position="1118"/>
        <end position="1146"/>
    </location>
</feature>
<organism evidence="5 6">
    <name type="scientific">Pararge aegeria aegeria</name>
    <dbReference type="NCBI Taxonomy" id="348720"/>
    <lineage>
        <taxon>Eukaryota</taxon>
        <taxon>Metazoa</taxon>
        <taxon>Ecdysozoa</taxon>
        <taxon>Arthropoda</taxon>
        <taxon>Hexapoda</taxon>
        <taxon>Insecta</taxon>
        <taxon>Pterygota</taxon>
        <taxon>Neoptera</taxon>
        <taxon>Endopterygota</taxon>
        <taxon>Lepidoptera</taxon>
        <taxon>Glossata</taxon>
        <taxon>Ditrysia</taxon>
        <taxon>Papilionoidea</taxon>
        <taxon>Nymphalidae</taxon>
        <taxon>Satyrinae</taxon>
        <taxon>Satyrini</taxon>
        <taxon>Parargina</taxon>
        <taxon>Pararge</taxon>
    </lineage>
</organism>